<feature type="compositionally biased region" description="Basic and acidic residues" evidence="2">
    <location>
        <begin position="355"/>
        <end position="366"/>
    </location>
</feature>
<dbReference type="Pfam" id="PF00385">
    <property type="entry name" value="Chromo"/>
    <property type="match status" value="1"/>
</dbReference>
<dbReference type="Gene3D" id="2.40.50.40">
    <property type="match status" value="1"/>
</dbReference>
<dbReference type="InterPro" id="IPR016197">
    <property type="entry name" value="Chromo-like_dom_sf"/>
</dbReference>
<comment type="caution">
    <text evidence="4">The sequence shown here is derived from an EMBL/GenBank/DDBJ whole genome shotgun (WGS) entry which is preliminary data.</text>
</comment>
<dbReference type="AlphaFoldDB" id="A0A9P9DDE0"/>
<keyword evidence="5" id="KW-1185">Reference proteome</keyword>
<dbReference type="InterPro" id="IPR000953">
    <property type="entry name" value="Chromo/chromo_shadow_dom"/>
</dbReference>
<feature type="region of interest" description="Disordered" evidence="2">
    <location>
        <begin position="870"/>
        <end position="892"/>
    </location>
</feature>
<evidence type="ECO:0000256" key="2">
    <source>
        <dbReference type="SAM" id="MobiDB-lite"/>
    </source>
</evidence>
<dbReference type="Proteomes" id="UP000738349">
    <property type="component" value="Unassembled WGS sequence"/>
</dbReference>
<feature type="region of interest" description="Disordered" evidence="2">
    <location>
        <begin position="339"/>
        <end position="396"/>
    </location>
</feature>
<feature type="region of interest" description="Disordered" evidence="2">
    <location>
        <begin position="1122"/>
        <end position="1155"/>
    </location>
</feature>
<evidence type="ECO:0000256" key="1">
    <source>
        <dbReference type="ARBA" id="ARBA00011353"/>
    </source>
</evidence>
<feature type="compositionally biased region" description="Basic and acidic residues" evidence="2">
    <location>
        <begin position="879"/>
        <end position="891"/>
    </location>
</feature>
<dbReference type="InterPro" id="IPR023780">
    <property type="entry name" value="Chromo_domain"/>
</dbReference>
<organism evidence="4 5">
    <name type="scientific">Dactylonectria macrodidyma</name>
    <dbReference type="NCBI Taxonomy" id="307937"/>
    <lineage>
        <taxon>Eukaryota</taxon>
        <taxon>Fungi</taxon>
        <taxon>Dikarya</taxon>
        <taxon>Ascomycota</taxon>
        <taxon>Pezizomycotina</taxon>
        <taxon>Sordariomycetes</taxon>
        <taxon>Hypocreomycetidae</taxon>
        <taxon>Hypocreales</taxon>
        <taxon>Nectriaceae</taxon>
        <taxon>Dactylonectria</taxon>
    </lineage>
</organism>
<accession>A0A9P9DDE0</accession>
<dbReference type="CDD" id="cd18966">
    <property type="entry name" value="chromodomain"/>
    <property type="match status" value="1"/>
</dbReference>
<feature type="region of interest" description="Disordered" evidence="2">
    <location>
        <begin position="139"/>
        <end position="271"/>
    </location>
</feature>
<comment type="subunit">
    <text evidence="1">Component of the NuA4 histone acetyltransferase complex.</text>
</comment>
<name>A0A9P9DDE0_9HYPO</name>
<feature type="compositionally biased region" description="Basic and acidic residues" evidence="2">
    <location>
        <begin position="172"/>
        <end position="186"/>
    </location>
</feature>
<evidence type="ECO:0000313" key="4">
    <source>
        <dbReference type="EMBL" id="KAH7118410.1"/>
    </source>
</evidence>
<feature type="compositionally biased region" description="Basic and acidic residues" evidence="2">
    <location>
        <begin position="231"/>
        <end position="240"/>
    </location>
</feature>
<feature type="domain" description="Chromo" evidence="3">
    <location>
        <begin position="26"/>
        <end position="64"/>
    </location>
</feature>
<dbReference type="SUPFAM" id="SSF54160">
    <property type="entry name" value="Chromo domain-like"/>
    <property type="match status" value="1"/>
</dbReference>
<dbReference type="OrthoDB" id="436852at2759"/>
<feature type="compositionally biased region" description="Polar residues" evidence="2">
    <location>
        <begin position="149"/>
        <end position="170"/>
    </location>
</feature>
<dbReference type="GO" id="GO:0006338">
    <property type="term" value="P:chromatin remodeling"/>
    <property type="evidence" value="ECO:0007669"/>
    <property type="project" value="UniProtKB-ARBA"/>
</dbReference>
<dbReference type="EMBL" id="JAGMUV010000027">
    <property type="protein sequence ID" value="KAH7118410.1"/>
    <property type="molecule type" value="Genomic_DNA"/>
</dbReference>
<feature type="region of interest" description="Disordered" evidence="2">
    <location>
        <begin position="1"/>
        <end position="23"/>
    </location>
</feature>
<dbReference type="PROSITE" id="PS50013">
    <property type="entry name" value="CHROMO_2"/>
    <property type="match status" value="1"/>
</dbReference>
<evidence type="ECO:0000313" key="5">
    <source>
        <dbReference type="Proteomes" id="UP000738349"/>
    </source>
</evidence>
<sequence>MDVDEELETDSITSTIEEEPDSDQEWLVNDILAEGVDATGTTKYLIDWQGYPLYDASWEPKENLGDTMLADWEESKKNEGHRNKSNDSINAWYNAVIARLHGKIARHNERNLKRAERGLEVSLYEKSLEDYLEDLEKHPKAQGIEEESINASRSNNTQPPNQRGPSQNVPRRQHETSEDQMPKEPRPNPPAHGVSGPEVTKRRSSSAAGVRDALPKPASKTTLMSKLGPRKQKEPSKEHNSGPNSLPPVSRGASKSSSNVFVGGTTRKARPLLLDVASDPTKAPQILKHHLQRHIEKGLRDKEGITEPPKLPSLVFNLDPAERNRVAQNVKSGRDLVASITRDEKQTGDTLHQPKSKDHTPDEPRKGSLTVGKKKKKSVRWKDGPEVPPQIDPGSESSLFIEPLTASPEQEIVQPKQEDGEGPTAILNLPPPSSLMTKLPPVQDGLCSRIHTITRDARFGPKATGSISLTFEGQSRESMHPWLSMLAGTEPLVFTHTCIAQDFWSQTSSKPLFRGIVTMLNQPVPTQSHDKTLLKFIIFEATGFLEASSLAPIPLPLDHGNEDLPPGMPLALFQRVFGIDYTQLLPKRVQNTTRHPFFLAFPRSATADTMLLARWLRICNADCQIHTSHFPGHWQYFMTLEAGIVIIDEDAARSIRKFPRINEILGCKPDRFAFWVFTKSLRTPTLVPHESNSFAELGAIRLQPALEFGTAILVSPSFLVSQPRQALVLFRWLWNLNMKGNADRYRRARLVVCAKFDEWLYELAVDSAKGRPSNPSSEGDIHIRGAAQHPQEIDAMFQTWRFVGKLINEPMEPSPLIFAPESIDGNDEQSLVNWFGWWSSMNMDQFRKFTVLGSEEESARLSRRILRPRFLPSTTNNPDEMRSNHDREGVHGKTTQLVLDQSRMTLKSQSRAIINALESMISNAKFCELEIFKFPVSYWDSNMAFHFGDYQSLFATYLKCFKWLNPFEKFTFAKRNTMTALFYTIEGPWDIKLYPPGEMPTRRPWIVMHRPKNLHSKPWIASELLIWDPTPNQKFSDGDVYEDDLIEAQREMIRFFHHQNATKNPNQPLETVWIAGFDGSSIDPNADPLEETLFTLQKFVDDSRIWLPAPETALLQRGWKKLKPGSAPAAPSPPPPSVDPMDIDEPDDAGHDHGQNMVTIFHPPRANMRLGSTKCFNRLYQCTIDSYQKVRADVEHRMEYTFRPTQVWYQDQVMEGRGFEHISVLPWHVTFKRFFMPLDLE</sequence>
<reference evidence="4" key="1">
    <citation type="journal article" date="2021" name="Nat. Commun.">
        <title>Genetic determinants of endophytism in the Arabidopsis root mycobiome.</title>
        <authorList>
            <person name="Mesny F."/>
            <person name="Miyauchi S."/>
            <person name="Thiergart T."/>
            <person name="Pickel B."/>
            <person name="Atanasova L."/>
            <person name="Karlsson M."/>
            <person name="Huettel B."/>
            <person name="Barry K.W."/>
            <person name="Haridas S."/>
            <person name="Chen C."/>
            <person name="Bauer D."/>
            <person name="Andreopoulos W."/>
            <person name="Pangilinan J."/>
            <person name="LaButti K."/>
            <person name="Riley R."/>
            <person name="Lipzen A."/>
            <person name="Clum A."/>
            <person name="Drula E."/>
            <person name="Henrissat B."/>
            <person name="Kohler A."/>
            <person name="Grigoriev I.V."/>
            <person name="Martin F.M."/>
            <person name="Hacquard S."/>
        </authorList>
    </citation>
    <scope>NUCLEOTIDE SEQUENCE</scope>
    <source>
        <strain evidence="4">MPI-CAGE-AT-0147</strain>
    </source>
</reference>
<dbReference type="SMART" id="SM00298">
    <property type="entry name" value="CHROMO"/>
    <property type="match status" value="1"/>
</dbReference>
<proteinExistence type="predicted"/>
<evidence type="ECO:0000259" key="3">
    <source>
        <dbReference type="PROSITE" id="PS50013"/>
    </source>
</evidence>
<gene>
    <name evidence="4" type="ORF">EDB81DRAFT_701477</name>
</gene>
<protein>
    <recommendedName>
        <fullName evidence="3">Chromo domain-containing protein</fullName>
    </recommendedName>
</protein>